<sequence length="416" mass="47097">MTLEPYLDLDLEASVIDLRCFRSICTCLMIGRLVLRSCRRFGFQIGSRGDGCDRSIGSSIKSDSPHEVVDLASILMCTIVGYFCGFGHEFDVFVICIDWKEEERRKKDGLCHDRCACMAVADSATASEQRLSNKNVERLIWTHCQRHPRSFLIPVFGGLLPLFVDLLRNSGCSGFQWSCCFSSEDPKLRRKFSLVNFFARAAAVLKTLVTDFVLGLVDFFGRLLLRLSRRSTLVSDDVVLVLSVEVVAAGWKAYSNDLWMLVPVLRLWFALLSGLYLGDDRGNLEEAFLLAIAEKVIELSTHIDLDVKTGASHILEELKREELRFTYALKKGEKLLEEMLADALLNIQENGIVPCLFGEDTFLLYDTYGFSMEITQEVAEEHGVRVVWLVLILKWSANDSNLKLHKMMLSSLLEMM</sequence>
<dbReference type="SUPFAM" id="SSF101353">
    <property type="entry name" value="Putative anticodon-binding domain of alanyl-tRNA synthetase (AlaRS)"/>
    <property type="match status" value="1"/>
</dbReference>
<dbReference type="Proteomes" id="UP001370490">
    <property type="component" value="Unassembled WGS sequence"/>
</dbReference>
<dbReference type="GO" id="GO:0006419">
    <property type="term" value="P:alanyl-tRNA aminoacylation"/>
    <property type="evidence" value="ECO:0007669"/>
    <property type="project" value="InterPro"/>
</dbReference>
<gene>
    <name evidence="2" type="ORF">RJ641_004771</name>
</gene>
<dbReference type="GO" id="GO:0002161">
    <property type="term" value="F:aminoacyl-tRNA deacylase activity"/>
    <property type="evidence" value="ECO:0007669"/>
    <property type="project" value="TreeGrafter"/>
</dbReference>
<dbReference type="PANTHER" id="PTHR11777:SF9">
    <property type="entry name" value="ALANINE--TRNA LIGASE, CYTOPLASMIC"/>
    <property type="match status" value="1"/>
</dbReference>
<dbReference type="EMBL" id="JBAMMX010000012">
    <property type="protein sequence ID" value="KAK6930677.1"/>
    <property type="molecule type" value="Genomic_DNA"/>
</dbReference>
<dbReference type="PANTHER" id="PTHR11777">
    <property type="entry name" value="ALANYL-TRNA SYNTHETASE"/>
    <property type="match status" value="1"/>
</dbReference>
<accession>A0AAN8ZAE9</accession>
<dbReference type="AlphaFoldDB" id="A0AAN8ZAE9"/>
<name>A0AAN8ZAE9_9MAGN</name>
<dbReference type="Pfam" id="PF01411">
    <property type="entry name" value="tRNA-synt_2c"/>
    <property type="match status" value="1"/>
</dbReference>
<dbReference type="InterPro" id="IPR050058">
    <property type="entry name" value="Ala-tRNA_ligase"/>
</dbReference>
<dbReference type="GO" id="GO:0004813">
    <property type="term" value="F:alanine-tRNA ligase activity"/>
    <property type="evidence" value="ECO:0007669"/>
    <property type="project" value="InterPro"/>
</dbReference>
<proteinExistence type="predicted"/>
<evidence type="ECO:0000313" key="3">
    <source>
        <dbReference type="Proteomes" id="UP001370490"/>
    </source>
</evidence>
<evidence type="ECO:0000259" key="1">
    <source>
        <dbReference type="Pfam" id="PF01411"/>
    </source>
</evidence>
<organism evidence="2 3">
    <name type="scientific">Dillenia turbinata</name>
    <dbReference type="NCBI Taxonomy" id="194707"/>
    <lineage>
        <taxon>Eukaryota</taxon>
        <taxon>Viridiplantae</taxon>
        <taxon>Streptophyta</taxon>
        <taxon>Embryophyta</taxon>
        <taxon>Tracheophyta</taxon>
        <taxon>Spermatophyta</taxon>
        <taxon>Magnoliopsida</taxon>
        <taxon>eudicotyledons</taxon>
        <taxon>Gunneridae</taxon>
        <taxon>Pentapetalae</taxon>
        <taxon>Dilleniales</taxon>
        <taxon>Dilleniaceae</taxon>
        <taxon>Dillenia</taxon>
    </lineage>
</organism>
<keyword evidence="3" id="KW-1185">Reference proteome</keyword>
<comment type="caution">
    <text evidence="2">The sequence shown here is derived from an EMBL/GenBank/DDBJ whole genome shotgun (WGS) entry which is preliminary data.</text>
</comment>
<dbReference type="InterPro" id="IPR018164">
    <property type="entry name" value="Ala-tRNA-synth_IIc_N"/>
</dbReference>
<reference evidence="2 3" key="1">
    <citation type="submission" date="2023-12" db="EMBL/GenBank/DDBJ databases">
        <title>A high-quality genome assembly for Dillenia turbinata (Dilleniales).</title>
        <authorList>
            <person name="Chanderbali A."/>
        </authorList>
    </citation>
    <scope>NUCLEOTIDE SEQUENCE [LARGE SCALE GENOMIC DNA]</scope>
    <source>
        <strain evidence="2">LSX21</strain>
        <tissue evidence="2">Leaf</tissue>
    </source>
</reference>
<evidence type="ECO:0000313" key="2">
    <source>
        <dbReference type="EMBL" id="KAK6930677.1"/>
    </source>
</evidence>
<dbReference type="GO" id="GO:0005524">
    <property type="term" value="F:ATP binding"/>
    <property type="evidence" value="ECO:0007669"/>
    <property type="project" value="InterPro"/>
</dbReference>
<dbReference type="InterPro" id="IPR018162">
    <property type="entry name" value="Ala-tRNA-ligase_IIc_anticod-bd"/>
</dbReference>
<protein>
    <submittedName>
        <fullName evidence="2">Alanyl-tRNA synthetase, class IIc, N-terminal</fullName>
    </submittedName>
</protein>
<feature type="domain" description="Alanyl-tRNA synthetase class IIc N-terminal" evidence="1">
    <location>
        <begin position="283"/>
        <end position="386"/>
    </location>
</feature>
<dbReference type="GO" id="GO:0005829">
    <property type="term" value="C:cytosol"/>
    <property type="evidence" value="ECO:0007669"/>
    <property type="project" value="TreeGrafter"/>
</dbReference>